<reference evidence="2 3" key="1">
    <citation type="journal article" date="2016" name="Syst. Appl. Microbiol.">
        <title>Pararhizobium polonicum sp. nov. isolated from tumors on stone fruit rootstocks.</title>
        <authorList>
            <person name="Pulawska J."/>
            <person name="Kuzmanovic N."/>
            <person name="Willems A."/>
            <person name="Pothier J.F."/>
        </authorList>
    </citation>
    <scope>NUCLEOTIDE SEQUENCE [LARGE SCALE GENOMIC DNA]</scope>
    <source>
        <strain evidence="2 3">F5.1</strain>
        <plasmid evidence="2">pF5.1a</plasmid>
    </source>
</reference>
<accession>A0A1C7P8X1</accession>
<proteinExistence type="predicted"/>
<dbReference type="AlphaFoldDB" id="A0A1C7P8X1"/>
<sequence>MFSLINAASFSGYITLALFMLVALGRFTKRSFIVLADKFPRRSRSKHYLIACVSAAFFSLLTLRECYIAAVIVDSEFRSNPFEIYGAQK</sequence>
<dbReference type="EMBL" id="LGLV01000001">
    <property type="protein sequence ID" value="OBZ97610.1"/>
    <property type="molecule type" value="Genomic_DNA"/>
</dbReference>
<evidence type="ECO:0000313" key="2">
    <source>
        <dbReference type="EMBL" id="OBZ97610.1"/>
    </source>
</evidence>
<dbReference type="Proteomes" id="UP000093111">
    <property type="component" value="Plasmid pF5.1a"/>
</dbReference>
<gene>
    <name evidence="2" type="ORF">ADU59_00715</name>
</gene>
<keyword evidence="1" id="KW-0472">Membrane</keyword>
<keyword evidence="3" id="KW-1185">Reference proteome</keyword>
<name>A0A1C7P8X1_9HYPH</name>
<keyword evidence="1" id="KW-0812">Transmembrane</keyword>
<organism evidence="2 3">
    <name type="scientific">Pararhizobium polonicum</name>
    <dbReference type="NCBI Taxonomy" id="1612624"/>
    <lineage>
        <taxon>Bacteria</taxon>
        <taxon>Pseudomonadati</taxon>
        <taxon>Pseudomonadota</taxon>
        <taxon>Alphaproteobacteria</taxon>
        <taxon>Hyphomicrobiales</taxon>
        <taxon>Rhizobiaceae</taxon>
        <taxon>Rhizobium/Agrobacterium group</taxon>
        <taxon>Pararhizobium</taxon>
    </lineage>
</organism>
<evidence type="ECO:0000256" key="1">
    <source>
        <dbReference type="SAM" id="Phobius"/>
    </source>
</evidence>
<comment type="caution">
    <text evidence="2">The sequence shown here is derived from an EMBL/GenBank/DDBJ whole genome shotgun (WGS) entry which is preliminary data.</text>
</comment>
<keyword evidence="1" id="KW-1133">Transmembrane helix</keyword>
<geneLocation type="plasmid" evidence="3">
    <name>pf5.1a</name>
</geneLocation>
<keyword evidence="2" id="KW-0614">Plasmid</keyword>
<evidence type="ECO:0000313" key="3">
    <source>
        <dbReference type="Proteomes" id="UP000093111"/>
    </source>
</evidence>
<feature type="transmembrane region" description="Helical" evidence="1">
    <location>
        <begin position="6"/>
        <end position="27"/>
    </location>
</feature>
<feature type="transmembrane region" description="Helical" evidence="1">
    <location>
        <begin position="48"/>
        <end position="73"/>
    </location>
</feature>
<protein>
    <submittedName>
        <fullName evidence="2">Uncharacterized protein</fullName>
    </submittedName>
</protein>